<dbReference type="AlphaFoldDB" id="A0A2R4X3D5"/>
<dbReference type="RefSeq" id="WP_108383752.1">
    <property type="nucleotide sequence ID" value="NZ_CP028858.1"/>
</dbReference>
<keyword evidence="8" id="KW-0540">Nuclease</keyword>
<dbReference type="SUPFAM" id="SSF118116">
    <property type="entry name" value="DNA mismatch repair protein MutL"/>
    <property type="match status" value="1"/>
</dbReference>
<dbReference type="PANTHER" id="PTHR10073">
    <property type="entry name" value="DNA MISMATCH REPAIR PROTEIN MLH, PMS, MUTL"/>
    <property type="match status" value="1"/>
</dbReference>
<dbReference type="Gene3D" id="3.30.230.10">
    <property type="match status" value="1"/>
</dbReference>
<accession>A0A2R4X3D5</accession>
<dbReference type="Pfam" id="PF13589">
    <property type="entry name" value="HATPase_c_3"/>
    <property type="match status" value="1"/>
</dbReference>
<dbReference type="KEGG" id="harc:HARCEL1_11600"/>
<evidence type="ECO:0000256" key="5">
    <source>
        <dbReference type="SAM" id="MobiDB-lite"/>
    </source>
</evidence>
<evidence type="ECO:0000259" key="7">
    <source>
        <dbReference type="SMART" id="SM01340"/>
    </source>
</evidence>
<comment type="similarity">
    <text evidence="1 4">Belongs to the DNA mismatch repair MutL/HexB family.</text>
</comment>
<dbReference type="GO" id="GO:0005524">
    <property type="term" value="F:ATP binding"/>
    <property type="evidence" value="ECO:0007669"/>
    <property type="project" value="InterPro"/>
</dbReference>
<dbReference type="InterPro" id="IPR014790">
    <property type="entry name" value="MutL_C"/>
</dbReference>
<dbReference type="Pfam" id="PF08676">
    <property type="entry name" value="MutL_C"/>
    <property type="match status" value="1"/>
</dbReference>
<dbReference type="InterPro" id="IPR042121">
    <property type="entry name" value="MutL_C_regsub"/>
</dbReference>
<dbReference type="GO" id="GO:0006298">
    <property type="term" value="P:mismatch repair"/>
    <property type="evidence" value="ECO:0007669"/>
    <property type="project" value="UniProtKB-UniRule"/>
</dbReference>
<feature type="domain" description="DNA mismatch repair protein S5" evidence="7">
    <location>
        <begin position="213"/>
        <end position="335"/>
    </location>
</feature>
<dbReference type="Proteomes" id="UP000244727">
    <property type="component" value="Chromosome"/>
</dbReference>
<keyword evidence="3 4" id="KW-0234">DNA repair</keyword>
<dbReference type="GO" id="GO:0030983">
    <property type="term" value="F:mismatched DNA binding"/>
    <property type="evidence" value="ECO:0007669"/>
    <property type="project" value="InterPro"/>
</dbReference>
<dbReference type="InterPro" id="IPR037198">
    <property type="entry name" value="MutL_C_sf"/>
</dbReference>
<dbReference type="SMART" id="SM01340">
    <property type="entry name" value="DNA_mis_repair"/>
    <property type="match status" value="1"/>
</dbReference>
<dbReference type="EMBL" id="CP028858">
    <property type="protein sequence ID" value="AWB28304.1"/>
    <property type="molecule type" value="Genomic_DNA"/>
</dbReference>
<feature type="compositionally biased region" description="Low complexity" evidence="5">
    <location>
        <begin position="426"/>
        <end position="447"/>
    </location>
</feature>
<dbReference type="InterPro" id="IPR042120">
    <property type="entry name" value="MutL_C_dimsub"/>
</dbReference>
<feature type="region of interest" description="Disordered" evidence="5">
    <location>
        <begin position="341"/>
        <end position="499"/>
    </location>
</feature>
<dbReference type="InterPro" id="IPR038973">
    <property type="entry name" value="MutL/Mlh/Pms-like"/>
</dbReference>
<dbReference type="InterPro" id="IPR020667">
    <property type="entry name" value="DNA_mismatch_repair_MutL"/>
</dbReference>
<gene>
    <name evidence="4 8" type="primary">mutL</name>
    <name evidence="8" type="ORF">HARCEL1_11600</name>
</gene>
<dbReference type="GO" id="GO:0032300">
    <property type="term" value="C:mismatch repair complex"/>
    <property type="evidence" value="ECO:0007669"/>
    <property type="project" value="InterPro"/>
</dbReference>
<dbReference type="FunFam" id="3.30.565.10:FF:000003">
    <property type="entry name" value="DNA mismatch repair endonuclease MutL"/>
    <property type="match status" value="1"/>
</dbReference>
<comment type="function">
    <text evidence="4">This protein is involved in the repair of mismatches in DNA. It is required for dam-dependent methyl-directed DNA mismatch repair. May act as a 'molecular matchmaker', a protein that promotes the formation of a stable complex between two or more DNA-binding proteins in an ATP-dependent manner without itself being part of a final effector complex.</text>
</comment>
<dbReference type="InterPro" id="IPR013507">
    <property type="entry name" value="DNA_mismatch_S5_2-like"/>
</dbReference>
<dbReference type="InterPro" id="IPR014762">
    <property type="entry name" value="DNA_mismatch_repair_CS"/>
</dbReference>
<dbReference type="GO" id="GO:0004519">
    <property type="term" value="F:endonuclease activity"/>
    <property type="evidence" value="ECO:0007669"/>
    <property type="project" value="UniProtKB-KW"/>
</dbReference>
<dbReference type="Gene3D" id="3.30.1370.100">
    <property type="entry name" value="MutL, C-terminal domain, regulatory subdomain"/>
    <property type="match status" value="1"/>
</dbReference>
<evidence type="ECO:0000256" key="2">
    <source>
        <dbReference type="ARBA" id="ARBA00022763"/>
    </source>
</evidence>
<dbReference type="GO" id="GO:0016887">
    <property type="term" value="F:ATP hydrolysis activity"/>
    <property type="evidence" value="ECO:0007669"/>
    <property type="project" value="InterPro"/>
</dbReference>
<dbReference type="InterPro" id="IPR014721">
    <property type="entry name" value="Ribsml_uS5_D2-typ_fold_subgr"/>
</dbReference>
<feature type="compositionally biased region" description="Low complexity" evidence="5">
    <location>
        <begin position="363"/>
        <end position="375"/>
    </location>
</feature>
<evidence type="ECO:0000256" key="1">
    <source>
        <dbReference type="ARBA" id="ARBA00006082"/>
    </source>
</evidence>
<dbReference type="GeneID" id="36513161"/>
<evidence type="ECO:0000256" key="3">
    <source>
        <dbReference type="ARBA" id="ARBA00023204"/>
    </source>
</evidence>
<dbReference type="InterPro" id="IPR020568">
    <property type="entry name" value="Ribosomal_Su5_D2-typ_SF"/>
</dbReference>
<name>A0A2R4X3D5_9EURY</name>
<keyword evidence="8" id="KW-0255">Endonuclease</keyword>
<feature type="domain" description="MutL C-terminal dimerisation" evidence="6">
    <location>
        <begin position="518"/>
        <end position="661"/>
    </location>
</feature>
<evidence type="ECO:0000313" key="8">
    <source>
        <dbReference type="EMBL" id="AWB28304.1"/>
    </source>
</evidence>
<keyword evidence="9" id="KW-1185">Reference proteome</keyword>
<dbReference type="Gene3D" id="3.30.1540.20">
    <property type="entry name" value="MutL, C-terminal domain, dimerisation subdomain"/>
    <property type="match status" value="1"/>
</dbReference>
<dbReference type="InterPro" id="IPR036890">
    <property type="entry name" value="HATPase_C_sf"/>
</dbReference>
<proteinExistence type="inferred from homology"/>
<dbReference type="NCBIfam" id="TIGR00585">
    <property type="entry name" value="mutl"/>
    <property type="match status" value="1"/>
</dbReference>
<organism evidence="8 9">
    <name type="scientific">Halococcoides cellulosivorans</name>
    <dbReference type="NCBI Taxonomy" id="1679096"/>
    <lineage>
        <taxon>Archaea</taxon>
        <taxon>Methanobacteriati</taxon>
        <taxon>Methanobacteriota</taxon>
        <taxon>Stenosarchaea group</taxon>
        <taxon>Halobacteria</taxon>
        <taxon>Halobacteriales</taxon>
        <taxon>Haloarculaceae</taxon>
        <taxon>Halococcoides</taxon>
    </lineage>
</organism>
<dbReference type="PANTHER" id="PTHR10073:SF12">
    <property type="entry name" value="DNA MISMATCH REPAIR PROTEIN MLH1"/>
    <property type="match status" value="1"/>
</dbReference>
<dbReference type="HAMAP" id="MF_00149">
    <property type="entry name" value="DNA_mis_repair"/>
    <property type="match status" value="1"/>
</dbReference>
<evidence type="ECO:0000256" key="4">
    <source>
        <dbReference type="HAMAP-Rule" id="MF_00149"/>
    </source>
</evidence>
<keyword evidence="2 4" id="KW-0227">DNA damage</keyword>
<dbReference type="SUPFAM" id="SSF54211">
    <property type="entry name" value="Ribosomal protein S5 domain 2-like"/>
    <property type="match status" value="1"/>
</dbReference>
<evidence type="ECO:0000313" key="9">
    <source>
        <dbReference type="Proteomes" id="UP000244727"/>
    </source>
</evidence>
<dbReference type="SUPFAM" id="SSF55874">
    <property type="entry name" value="ATPase domain of HSP90 chaperone/DNA topoisomerase II/histidine kinase"/>
    <property type="match status" value="1"/>
</dbReference>
<dbReference type="Pfam" id="PF01119">
    <property type="entry name" value="DNA_mis_repair"/>
    <property type="match status" value="1"/>
</dbReference>
<dbReference type="PROSITE" id="PS00058">
    <property type="entry name" value="DNA_MISMATCH_REPAIR_1"/>
    <property type="match status" value="1"/>
</dbReference>
<dbReference type="CDD" id="cd16926">
    <property type="entry name" value="HATPase_MutL-MLH-PMS-like"/>
    <property type="match status" value="1"/>
</dbReference>
<feature type="compositionally biased region" description="Basic and acidic residues" evidence="5">
    <location>
        <begin position="376"/>
        <end position="423"/>
    </location>
</feature>
<protein>
    <recommendedName>
        <fullName evidence="4">DNA mismatch repair protein MutL</fullName>
    </recommendedName>
</protein>
<keyword evidence="8" id="KW-0378">Hydrolase</keyword>
<dbReference type="InterPro" id="IPR002099">
    <property type="entry name" value="MutL/Mlh/PMS"/>
</dbReference>
<dbReference type="SMART" id="SM00853">
    <property type="entry name" value="MutL_C"/>
    <property type="match status" value="1"/>
</dbReference>
<dbReference type="GO" id="GO:0140664">
    <property type="term" value="F:ATP-dependent DNA damage sensor activity"/>
    <property type="evidence" value="ECO:0007669"/>
    <property type="project" value="InterPro"/>
</dbReference>
<dbReference type="Gene3D" id="3.30.565.10">
    <property type="entry name" value="Histidine kinase-like ATPase, C-terminal domain"/>
    <property type="match status" value="1"/>
</dbReference>
<evidence type="ECO:0000259" key="6">
    <source>
        <dbReference type="SMART" id="SM00853"/>
    </source>
</evidence>
<reference evidence="8 9" key="1">
    <citation type="submission" date="2018-04" db="EMBL/GenBank/DDBJ databases">
        <title>Halococcoides cellulosivorans gen. nov., sp. nov., an extremely halophilic cellulose-utilizing haloarchaeon from hypersaline lakes.</title>
        <authorList>
            <person name="Sorokin D.Y."/>
            <person name="Toshchakov S.V."/>
            <person name="Samarov N.I."/>
            <person name="Korzhenkov A."/>
            <person name="Kublanov I.V."/>
        </authorList>
    </citation>
    <scope>NUCLEOTIDE SEQUENCE [LARGE SCALE GENOMIC DNA]</scope>
    <source>
        <strain evidence="8 9">HArcel1</strain>
    </source>
</reference>
<dbReference type="CDD" id="cd00782">
    <property type="entry name" value="MutL_Trans"/>
    <property type="match status" value="1"/>
</dbReference>
<sequence>MSEGGQIHELDPTTVERIAAGEVVERPASVVKELVENALDAGADRIDVTAEAGGTERIVVSDDGHGMSERALRRAVREHTTSKITSIDDLEAGVSTLGFRGEALHAIGAVTRLTICSRAAGADRGTELEVAGGEIERVDPAGRRTGTTVTVEDLFYNVPARRKYLATESTELAHVTRIVRGYALTDPDVAISLTHDDREVFATAGDGDRRSAVMAVYGREVAESMITVEATDLPDGPLEAVDGVISHPETTRSSREYTTTAVDGRYVRASTVRDAVIDAYGGHLGGDRYPFAVIDVSVPLGAVDVNVHPRKLEVRFPDETAAGEQLRTAVRAALSEAGVIRTGAPRGGSAPTDVAIEPGDGADGSSASDDGASDAPTERRAAFRDTAETPARRDSGVEHARRDRAAESERRDSGVEHARRDGADSGDGSPDANAGSAATAADTSTESFGAPTHETTDTPAERQATSAQTEVPTAERTSEQTDSGQSTGGRAHLPTTQLDLGGSDATSLAFDALPAMNLLGQLDETYLVATAGADLLLIDQHAADERIAYERLRDRLDGEVATQALADPVDVTVTTGEAAVFETLVDALARLGFTAELIDDRTLELRTVPTVFAEGIDPDRLVDALSEALAGADPASTVEAAVDDLLADLACAPAVTAHTSLSTGSIRALLAALDDCEHPYSCPHGRPTIVTVDQSEIATRFERDYPGHD</sequence>